<protein>
    <submittedName>
        <fullName evidence="1">Uncharacterized protein</fullName>
    </submittedName>
</protein>
<reference evidence="1 2" key="1">
    <citation type="journal article" date="2023" name="G3 (Bethesda)">
        <title>A chromosome-level genome assembly of Zasmidium syzygii isolated from banana leaves.</title>
        <authorList>
            <person name="van Westerhoven A.C."/>
            <person name="Mehrabi R."/>
            <person name="Talebi R."/>
            <person name="Steentjes M.B.F."/>
            <person name="Corcolon B."/>
            <person name="Chong P.A."/>
            <person name="Kema G.H.J."/>
            <person name="Seidl M.F."/>
        </authorList>
    </citation>
    <scope>NUCLEOTIDE SEQUENCE [LARGE SCALE GENOMIC DNA]</scope>
    <source>
        <strain evidence="1 2">P124</strain>
    </source>
</reference>
<keyword evidence="2" id="KW-1185">Reference proteome</keyword>
<dbReference type="Proteomes" id="UP001305779">
    <property type="component" value="Unassembled WGS sequence"/>
</dbReference>
<gene>
    <name evidence="1" type="ORF">PRZ48_011926</name>
</gene>
<sequence length="272" mass="30583">MADVVDPRLNPRDYIFIQTKKATGSVAFEKRLLASRSKFLDAAAKKDHGLAVITLPPYLCTDTAAEVYLDYIHSNRIRVGYYHSHRWFPFGVCKILVDLYLLGQYVEDAVLQDDVMDTLLATYRDGQNEATPWLPGRLGLSAAYDHTPVGSPLRKFLVDIHIWAGCVGPQSDRTHKVFLQELLAELMSRKANDSVDDLYEAATALMRADEGARKKGVTLQLKPPSEDKQAFSKIPASVSCCDYHKHDAGAECGNKKRKRELEEDKERAAKKR</sequence>
<comment type="caution">
    <text evidence="1">The sequence shown here is derived from an EMBL/GenBank/DDBJ whole genome shotgun (WGS) entry which is preliminary data.</text>
</comment>
<accession>A0ABR0E7Y0</accession>
<dbReference type="EMBL" id="JAXOVC010000009">
    <property type="protein sequence ID" value="KAK4497475.1"/>
    <property type="molecule type" value="Genomic_DNA"/>
</dbReference>
<organism evidence="1 2">
    <name type="scientific">Zasmidium cellare</name>
    <name type="common">Wine cellar mold</name>
    <name type="synonym">Racodium cellare</name>
    <dbReference type="NCBI Taxonomy" id="395010"/>
    <lineage>
        <taxon>Eukaryota</taxon>
        <taxon>Fungi</taxon>
        <taxon>Dikarya</taxon>
        <taxon>Ascomycota</taxon>
        <taxon>Pezizomycotina</taxon>
        <taxon>Dothideomycetes</taxon>
        <taxon>Dothideomycetidae</taxon>
        <taxon>Mycosphaerellales</taxon>
        <taxon>Mycosphaerellaceae</taxon>
        <taxon>Zasmidium</taxon>
    </lineage>
</organism>
<proteinExistence type="predicted"/>
<evidence type="ECO:0000313" key="1">
    <source>
        <dbReference type="EMBL" id="KAK4497475.1"/>
    </source>
</evidence>
<evidence type="ECO:0000313" key="2">
    <source>
        <dbReference type="Proteomes" id="UP001305779"/>
    </source>
</evidence>
<name>A0ABR0E7Y0_ZASCE</name>